<dbReference type="Gene3D" id="1.10.400.10">
    <property type="entry name" value="GI Alpha 1, domain 2-like"/>
    <property type="match status" value="1"/>
</dbReference>
<name>A0A0C5UTR8_LYGHE</name>
<evidence type="ECO:0000256" key="15">
    <source>
        <dbReference type="PIRSR" id="PIRSR601019-2"/>
    </source>
</evidence>
<dbReference type="GO" id="GO:0005737">
    <property type="term" value="C:cytoplasm"/>
    <property type="evidence" value="ECO:0007669"/>
    <property type="project" value="UniProtKB-SubCell"/>
</dbReference>
<evidence type="ECO:0000256" key="6">
    <source>
        <dbReference type="ARBA" id="ARBA00022723"/>
    </source>
</evidence>
<keyword evidence="4" id="KW-0963">Cytoplasm</keyword>
<feature type="binding site" evidence="14">
    <location>
        <begin position="281"/>
        <end position="284"/>
    </location>
    <ligand>
        <name>GTP</name>
        <dbReference type="ChEBI" id="CHEBI:37565"/>
    </ligand>
</feature>
<dbReference type="SMART" id="SM00275">
    <property type="entry name" value="G_alpha"/>
    <property type="match status" value="1"/>
</dbReference>
<dbReference type="GO" id="GO:0031683">
    <property type="term" value="F:G-protein beta/gamma-subunit complex binding"/>
    <property type="evidence" value="ECO:0007669"/>
    <property type="project" value="InterPro"/>
</dbReference>
<reference evidence="16" key="1">
    <citation type="submission" date="2014-09" db="EMBL/GenBank/DDBJ databases">
        <authorList>
            <person name="Hull J."/>
        </authorList>
    </citation>
    <scope>NUCLEOTIDE SEQUENCE</scope>
    <source>
        <tissue evidence="16">Whole body</tissue>
    </source>
</reference>
<dbReference type="SUPFAM" id="SSF47895">
    <property type="entry name" value="Transducin (alpha subunit), insertion domain"/>
    <property type="match status" value="1"/>
</dbReference>
<feature type="binding site" evidence="14">
    <location>
        <begin position="212"/>
        <end position="216"/>
    </location>
    <ligand>
        <name>GTP</name>
        <dbReference type="ChEBI" id="CHEBI:37565"/>
    </ligand>
</feature>
<evidence type="ECO:0000256" key="4">
    <source>
        <dbReference type="ARBA" id="ARBA00022490"/>
    </source>
</evidence>
<dbReference type="GO" id="GO:0005834">
    <property type="term" value="C:heterotrimeric G-protein complex"/>
    <property type="evidence" value="ECO:0007669"/>
    <property type="project" value="TreeGrafter"/>
</dbReference>
<evidence type="ECO:0000256" key="8">
    <source>
        <dbReference type="ARBA" id="ARBA00022842"/>
    </source>
</evidence>
<comment type="similarity">
    <text evidence="3">Belongs to the G-alpha family. G(12) subfamily.</text>
</comment>
<dbReference type="GO" id="GO:0046872">
    <property type="term" value="F:metal ion binding"/>
    <property type="evidence" value="ECO:0007669"/>
    <property type="project" value="UniProtKB-KW"/>
</dbReference>
<accession>A0A0C5UTR8</accession>
<dbReference type="PRINTS" id="PR00440">
    <property type="entry name" value="GPROTEINA12"/>
</dbReference>
<feature type="binding site" evidence="14">
    <location>
        <begin position="162"/>
        <end position="163"/>
    </location>
    <ligand>
        <name>GTP</name>
        <dbReference type="ChEBI" id="CHEBI:37565"/>
    </ligand>
</feature>
<dbReference type="AlphaFoldDB" id="A0A0C5UTR8"/>
<evidence type="ECO:0000256" key="5">
    <source>
        <dbReference type="ARBA" id="ARBA00022553"/>
    </source>
</evidence>
<dbReference type="GO" id="GO:0031526">
    <property type="term" value="C:brush border membrane"/>
    <property type="evidence" value="ECO:0007669"/>
    <property type="project" value="TreeGrafter"/>
</dbReference>
<keyword evidence="11" id="KW-0564">Palmitate</keyword>
<dbReference type="InterPro" id="IPR001019">
    <property type="entry name" value="Gprotein_alpha_su"/>
</dbReference>
<sequence>MASDIFCCHCCLRLSKSPEEIEQMYRSQEIDKMLEKERHSFRRQVELLLLGAGESGKSTFLKQMRIIHGIKFEPELIKEFQQVIYQNIVKGMKVLVDARNKLDIPWEHPVNVDNGSYILKYDNTIMLDTRLFTHYAPTLADLWKDSGIKRAFERRREFQLSDSVQYFLDNIDRISRVDYIPTNKDILHARKATKGISEFTIPINNIPFRFVDVGGQRSQRQKWFQCFDSVTSILFLVSSSEFDQVLVEDRKTNRLEESRNIFDTIVNNLIFRGVSIILFLNKTDLLESKLKSGETSIRWFFPDFAGNEKELKDVQDFLLEYFRSAKRDPKKSLFYHFTTAVDTENIKVVFNAVKDTILHRNLESLMLQ</sequence>
<feature type="binding site" evidence="14">
    <location>
        <begin position="54"/>
        <end position="59"/>
    </location>
    <ligand>
        <name>GTP</name>
        <dbReference type="ChEBI" id="CHEBI:37565"/>
    </ligand>
</feature>
<feature type="binding site" evidence="14">
    <location>
        <position position="340"/>
    </location>
    <ligand>
        <name>GTP</name>
        <dbReference type="ChEBI" id="CHEBI:37565"/>
    </ligand>
</feature>
<dbReference type="SUPFAM" id="SSF52540">
    <property type="entry name" value="P-loop containing nucleoside triphosphate hydrolases"/>
    <property type="match status" value="1"/>
</dbReference>
<dbReference type="Gene3D" id="3.40.50.300">
    <property type="entry name" value="P-loop containing nucleotide triphosphate hydrolases"/>
    <property type="match status" value="1"/>
</dbReference>
<feature type="binding site" evidence="15">
    <location>
        <position position="193"/>
    </location>
    <ligand>
        <name>Mg(2+)</name>
        <dbReference type="ChEBI" id="CHEBI:18420"/>
    </ligand>
</feature>
<evidence type="ECO:0000256" key="2">
    <source>
        <dbReference type="ARBA" id="ARBA00004635"/>
    </source>
</evidence>
<feature type="binding site" evidence="15">
    <location>
        <position position="58"/>
    </location>
    <ligand>
        <name>Mg(2+)</name>
        <dbReference type="ChEBI" id="CHEBI:18420"/>
    </ligand>
</feature>
<keyword evidence="7 14" id="KW-0547">Nucleotide-binding</keyword>
<keyword evidence="10" id="KW-0472">Membrane</keyword>
<dbReference type="GO" id="GO:0005525">
    <property type="term" value="F:GTP binding"/>
    <property type="evidence" value="ECO:0007669"/>
    <property type="project" value="UniProtKB-KW"/>
</dbReference>
<proteinExistence type="evidence at transcript level"/>
<evidence type="ECO:0000256" key="9">
    <source>
        <dbReference type="ARBA" id="ARBA00023134"/>
    </source>
</evidence>
<dbReference type="PANTHER" id="PTHR10218:SF360">
    <property type="entry name" value="GUANINE NUCLEOTIDE-BINDING PROTEIN SUBUNIT ALPHA HOMOLOG"/>
    <property type="match status" value="1"/>
</dbReference>
<dbReference type="InterPro" id="IPR027417">
    <property type="entry name" value="P-loop_NTPase"/>
</dbReference>
<dbReference type="FunFam" id="1.10.400.10:FF:000004">
    <property type="entry name" value="Guanine nucleotide-binding protein subunit alpha-12"/>
    <property type="match status" value="1"/>
</dbReference>
<keyword evidence="12" id="KW-0807">Transducer</keyword>
<dbReference type="GO" id="GO:0007188">
    <property type="term" value="P:adenylate cyclase-modulating G protein-coupled receptor signaling pathway"/>
    <property type="evidence" value="ECO:0007669"/>
    <property type="project" value="TreeGrafter"/>
</dbReference>
<dbReference type="InterPro" id="IPR000469">
    <property type="entry name" value="Gprotein_alpha_12/13"/>
</dbReference>
<dbReference type="GO" id="GO:0003924">
    <property type="term" value="F:GTPase activity"/>
    <property type="evidence" value="ECO:0007669"/>
    <property type="project" value="InterPro"/>
</dbReference>
<organism evidence="16">
    <name type="scientific">Lygus hesperus</name>
    <name type="common">Western plant bug</name>
    <dbReference type="NCBI Taxonomy" id="30085"/>
    <lineage>
        <taxon>Eukaryota</taxon>
        <taxon>Metazoa</taxon>
        <taxon>Ecdysozoa</taxon>
        <taxon>Arthropoda</taxon>
        <taxon>Hexapoda</taxon>
        <taxon>Insecta</taxon>
        <taxon>Pterygota</taxon>
        <taxon>Neoptera</taxon>
        <taxon>Paraneoptera</taxon>
        <taxon>Hemiptera</taxon>
        <taxon>Heteroptera</taxon>
        <taxon>Panheteroptera</taxon>
        <taxon>Cimicomorpha</taxon>
        <taxon>Miridae</taxon>
        <taxon>Mirini</taxon>
        <taxon>Lygus</taxon>
    </lineage>
</organism>
<dbReference type="PROSITE" id="PS51882">
    <property type="entry name" value="G_ALPHA"/>
    <property type="match status" value="1"/>
</dbReference>
<dbReference type="Pfam" id="PF00503">
    <property type="entry name" value="G-alpha"/>
    <property type="match status" value="1"/>
</dbReference>
<dbReference type="PANTHER" id="PTHR10218">
    <property type="entry name" value="GTP-BINDING PROTEIN ALPHA SUBUNIT"/>
    <property type="match status" value="1"/>
</dbReference>
<dbReference type="CDD" id="cd00066">
    <property type="entry name" value="G-alpha"/>
    <property type="match status" value="1"/>
</dbReference>
<dbReference type="FunFam" id="3.40.50.300:FF:000692">
    <property type="entry name" value="Guanine nucleotide-binding protein subunit alpha"/>
    <property type="match status" value="1"/>
</dbReference>
<dbReference type="GO" id="GO:0007266">
    <property type="term" value="P:Rho protein signal transduction"/>
    <property type="evidence" value="ECO:0007669"/>
    <property type="project" value="InterPro"/>
</dbReference>
<evidence type="ECO:0000256" key="1">
    <source>
        <dbReference type="ARBA" id="ARBA00004496"/>
    </source>
</evidence>
<evidence type="ECO:0000256" key="12">
    <source>
        <dbReference type="ARBA" id="ARBA00023224"/>
    </source>
</evidence>
<dbReference type="InterPro" id="IPR011025">
    <property type="entry name" value="GproteinA_insert"/>
</dbReference>
<evidence type="ECO:0000256" key="7">
    <source>
        <dbReference type="ARBA" id="ARBA00022741"/>
    </source>
</evidence>
<comment type="subcellular location">
    <subcellularLocation>
        <location evidence="1">Cytoplasm</location>
    </subcellularLocation>
    <subcellularLocation>
        <location evidence="2">Membrane</location>
        <topology evidence="2">Lipid-anchor</topology>
    </subcellularLocation>
</comment>
<evidence type="ECO:0000313" key="16">
    <source>
        <dbReference type="EMBL" id="AJQ81034.1"/>
    </source>
</evidence>
<reference evidence="16" key="2">
    <citation type="journal article" date="2015" name="Insects">
        <title>Molecular cloning and characterization of G alpha proteins from the western tarnished plant bug, Lygus hesperus.</title>
        <authorList>
            <person name="Hull J.J."/>
            <person name="Wang M."/>
        </authorList>
    </citation>
    <scope>NUCLEOTIDE SEQUENCE</scope>
    <source>
        <tissue evidence="16">Whole body</tissue>
    </source>
</reference>
<keyword evidence="13" id="KW-0449">Lipoprotein</keyword>
<keyword evidence="8 15" id="KW-0460">Magnesium</keyword>
<keyword evidence="9 14" id="KW-0342">GTP-binding</keyword>
<feature type="binding site" evidence="14">
    <location>
        <begin position="187"/>
        <end position="193"/>
    </location>
    <ligand>
        <name>GTP</name>
        <dbReference type="ChEBI" id="CHEBI:37565"/>
    </ligand>
</feature>
<evidence type="ECO:0000256" key="13">
    <source>
        <dbReference type="ARBA" id="ARBA00023288"/>
    </source>
</evidence>
<protein>
    <submittedName>
        <fullName evidence="16">G protein alpha subunit 12</fullName>
    </submittedName>
</protein>
<evidence type="ECO:0000256" key="10">
    <source>
        <dbReference type="ARBA" id="ARBA00023136"/>
    </source>
</evidence>
<dbReference type="PRINTS" id="PR00318">
    <property type="entry name" value="GPROTEINA"/>
</dbReference>
<dbReference type="FunFam" id="3.40.50.300:FF:000754">
    <property type="entry name" value="Guanine nucleotide-binding protein subunit alpha-13"/>
    <property type="match status" value="1"/>
</dbReference>
<evidence type="ECO:0000256" key="3">
    <source>
        <dbReference type="ARBA" id="ARBA00010405"/>
    </source>
</evidence>
<keyword evidence="6 15" id="KW-0479">Metal-binding</keyword>
<evidence type="ECO:0000256" key="14">
    <source>
        <dbReference type="PIRSR" id="PIRSR601019-1"/>
    </source>
</evidence>
<evidence type="ECO:0000256" key="11">
    <source>
        <dbReference type="ARBA" id="ARBA00023139"/>
    </source>
</evidence>
<dbReference type="GO" id="GO:0031752">
    <property type="term" value="F:D5 dopamine receptor binding"/>
    <property type="evidence" value="ECO:0007669"/>
    <property type="project" value="TreeGrafter"/>
</dbReference>
<dbReference type="EMBL" id="KM610203">
    <property type="protein sequence ID" value="AJQ81034.1"/>
    <property type="molecule type" value="mRNA"/>
</dbReference>
<keyword evidence="5" id="KW-0597">Phosphoprotein</keyword>